<dbReference type="Pfam" id="PF18065">
    <property type="entry name" value="PatG_C"/>
    <property type="match status" value="1"/>
</dbReference>
<sequence>MMPLGRHQSVGGGCREHLLMSRFPSPVRYRNIPLASRFLLGWRRSRGCGVVVTVPRRFRDVSTTVRRRRLLRNRHGRTRNWASESRARPTAIEPPRKRGDAVMYVRSVLAGLPVPGDLLLGDADVCIAVIDGPADLSHPCFDGADLTRIDTLVREPAGGGPMSVHGTHVTSLLFGQPGSPQEGLAPRCRGLVLPVFRDGADVEDTRASQLDLARAIERALQEGAHVINISGGERTPDGQADSLLARALRQCEDNGVLVVAATGNDGCECVQVPAAVPSVLAVGAAGENGEPLEASNWGQAYLRNGILAPGAGMLGAVPGGGVRALTGSSFATPVVSGIAALLLASELRHGQKPDPAKIGRLLLDAATPCDPAKSPECERHLVGDLAVARAYDHVTRGRNTAVTNTDTTPVPPAEATAEQQPERAAADAEGASVTAAGDPDQLGVPVAQQADDPPPERVSSPAAPLSSRAPAATGGVRASCDCGDSGKPQLVYAIGTIGFDYRTEARRDSFRQQMDRPELPAEDGTYTTGPANPYDANQLARYLAGNPWASDKVTWTLNMDRTPLYALEAEMPVGMDWGEVGTGAGWQEQVDKAVDAGGDDLKRLLGSPPAYLPVSHVYRTFRDAIVGQALPIEDDGFISRVSIPGRLTNRTVRLFSGQIVPVVEVKSRGIHTWNEPALVRAATGEVKRDARTRGMEGTIDDAMLEQNVRAFLDKIYYQFRNLGQLPADRALNYAGTNAFMVTQEIRSGMLSGNYVPRRTADGENLYTLDTITVTKSPYDRIDSDCWDVVVTFFDPENDRRAKVSYLFTIDVSDDLPVSLAPAHRFLGGI</sequence>
<dbReference type="PROSITE" id="PS51892">
    <property type="entry name" value="SUBTILASE"/>
    <property type="match status" value="1"/>
</dbReference>
<dbReference type="Gene3D" id="3.40.50.200">
    <property type="entry name" value="Peptidase S8/S53 domain"/>
    <property type="match status" value="1"/>
</dbReference>
<comment type="caution">
    <text evidence="10">The sequence shown here is derived from an EMBL/GenBank/DDBJ whole genome shotgun (WGS) entry which is preliminary data.</text>
</comment>
<keyword evidence="2 5" id="KW-0645">Protease</keyword>
<name>A0A5C4M233_9PSEU</name>
<keyword evidence="11" id="KW-1185">Reference proteome</keyword>
<proteinExistence type="inferred from homology"/>
<dbReference type="CDD" id="cd07476">
    <property type="entry name" value="Peptidases_S8_thiazoline_oxidase_subtilisin-like_protease"/>
    <property type="match status" value="1"/>
</dbReference>
<dbReference type="PANTHER" id="PTHR43806:SF11">
    <property type="entry name" value="CEREVISIN-RELATED"/>
    <property type="match status" value="1"/>
</dbReference>
<protein>
    <submittedName>
        <fullName evidence="10">Peptidase S8</fullName>
    </submittedName>
</protein>
<evidence type="ECO:0000313" key="11">
    <source>
        <dbReference type="Proteomes" id="UP000305546"/>
    </source>
</evidence>
<dbReference type="AlphaFoldDB" id="A0A5C4M233"/>
<evidence type="ECO:0000256" key="2">
    <source>
        <dbReference type="ARBA" id="ARBA00022670"/>
    </source>
</evidence>
<evidence type="ECO:0000256" key="5">
    <source>
        <dbReference type="PROSITE-ProRule" id="PRU01240"/>
    </source>
</evidence>
<dbReference type="Proteomes" id="UP000305546">
    <property type="component" value="Unassembled WGS sequence"/>
</dbReference>
<dbReference type="InterPro" id="IPR050131">
    <property type="entry name" value="Peptidase_S8_subtilisin-like"/>
</dbReference>
<evidence type="ECO:0000256" key="6">
    <source>
        <dbReference type="SAM" id="MobiDB-lite"/>
    </source>
</evidence>
<gene>
    <name evidence="10" type="ORF">FG385_13750</name>
</gene>
<feature type="active site" description="Charge relay system" evidence="5">
    <location>
        <position position="131"/>
    </location>
</feature>
<evidence type="ECO:0000313" key="10">
    <source>
        <dbReference type="EMBL" id="TNC25712.1"/>
    </source>
</evidence>
<dbReference type="Pfam" id="PF18047">
    <property type="entry name" value="PatG_D"/>
    <property type="match status" value="1"/>
</dbReference>
<feature type="active site" description="Charge relay system" evidence="5">
    <location>
        <position position="329"/>
    </location>
</feature>
<feature type="compositionally biased region" description="Polar residues" evidence="6">
    <location>
        <begin position="397"/>
        <end position="408"/>
    </location>
</feature>
<dbReference type="GO" id="GO:0006508">
    <property type="term" value="P:proteolysis"/>
    <property type="evidence" value="ECO:0007669"/>
    <property type="project" value="UniProtKB-KW"/>
</dbReference>
<dbReference type="InterPro" id="IPR040636">
    <property type="entry name" value="PatG_C"/>
</dbReference>
<feature type="active site" description="Charge relay system" evidence="5">
    <location>
        <position position="165"/>
    </location>
</feature>
<reference evidence="10 11" key="1">
    <citation type="submission" date="2019-06" db="EMBL/GenBank/DDBJ databases">
        <title>Amycolatopsis alkalitolerans sp. nov., isolated from Gastrodia elata Blume.</title>
        <authorList>
            <person name="Narsing Rao M.P."/>
            <person name="Li W.J."/>
        </authorList>
    </citation>
    <scope>NUCLEOTIDE SEQUENCE [LARGE SCALE GENOMIC DNA]</scope>
    <source>
        <strain evidence="10 11">SYSUP0005</strain>
    </source>
</reference>
<feature type="domain" description="PatG" evidence="8">
    <location>
        <begin position="491"/>
        <end position="573"/>
    </location>
</feature>
<keyword evidence="4 5" id="KW-0720">Serine protease</keyword>
<dbReference type="InterPro" id="IPR034056">
    <property type="entry name" value="Pep_S8_PatG/PatA-like"/>
</dbReference>
<evidence type="ECO:0000256" key="1">
    <source>
        <dbReference type="ARBA" id="ARBA00011073"/>
    </source>
</evidence>
<evidence type="ECO:0000256" key="3">
    <source>
        <dbReference type="ARBA" id="ARBA00022801"/>
    </source>
</evidence>
<evidence type="ECO:0000256" key="4">
    <source>
        <dbReference type="ARBA" id="ARBA00022825"/>
    </source>
</evidence>
<dbReference type="InterPro" id="IPR040483">
    <property type="entry name" value="PatG_dom"/>
</dbReference>
<feature type="domain" description="Peptidase S8/S53" evidence="7">
    <location>
        <begin position="124"/>
        <end position="366"/>
    </location>
</feature>
<keyword evidence="3 5" id="KW-0378">Hydrolase</keyword>
<dbReference type="EMBL" id="VDFW01000010">
    <property type="protein sequence ID" value="TNC25712.1"/>
    <property type="molecule type" value="Genomic_DNA"/>
</dbReference>
<accession>A0A5C4M233</accession>
<feature type="region of interest" description="Disordered" evidence="6">
    <location>
        <begin position="397"/>
        <end position="480"/>
    </location>
</feature>
<dbReference type="PANTHER" id="PTHR43806">
    <property type="entry name" value="PEPTIDASE S8"/>
    <property type="match status" value="1"/>
</dbReference>
<organism evidence="10 11">
    <name type="scientific">Amycolatopsis alkalitolerans</name>
    <dbReference type="NCBI Taxonomy" id="2547244"/>
    <lineage>
        <taxon>Bacteria</taxon>
        <taxon>Bacillati</taxon>
        <taxon>Actinomycetota</taxon>
        <taxon>Actinomycetes</taxon>
        <taxon>Pseudonocardiales</taxon>
        <taxon>Pseudonocardiaceae</taxon>
        <taxon>Amycolatopsis</taxon>
    </lineage>
</organism>
<dbReference type="InterPro" id="IPR015500">
    <property type="entry name" value="Peptidase_S8_subtilisin-rel"/>
</dbReference>
<dbReference type="GO" id="GO:0005615">
    <property type="term" value="C:extracellular space"/>
    <property type="evidence" value="ECO:0007669"/>
    <property type="project" value="TreeGrafter"/>
</dbReference>
<feature type="compositionally biased region" description="Low complexity" evidence="6">
    <location>
        <begin position="459"/>
        <end position="472"/>
    </location>
</feature>
<dbReference type="InterPro" id="IPR036852">
    <property type="entry name" value="Peptidase_S8/S53_dom_sf"/>
</dbReference>
<feature type="domain" description="PatG C-terminal" evidence="9">
    <location>
        <begin position="701"/>
        <end position="825"/>
    </location>
</feature>
<dbReference type="InterPro" id="IPR000209">
    <property type="entry name" value="Peptidase_S8/S53_dom"/>
</dbReference>
<evidence type="ECO:0000259" key="8">
    <source>
        <dbReference type="Pfam" id="PF18047"/>
    </source>
</evidence>
<evidence type="ECO:0000259" key="7">
    <source>
        <dbReference type="Pfam" id="PF00082"/>
    </source>
</evidence>
<evidence type="ECO:0000259" key="9">
    <source>
        <dbReference type="Pfam" id="PF18065"/>
    </source>
</evidence>
<dbReference type="GO" id="GO:0004252">
    <property type="term" value="F:serine-type endopeptidase activity"/>
    <property type="evidence" value="ECO:0007669"/>
    <property type="project" value="UniProtKB-UniRule"/>
</dbReference>
<dbReference type="PRINTS" id="PR00723">
    <property type="entry name" value="SUBTILISIN"/>
</dbReference>
<dbReference type="SUPFAM" id="SSF52743">
    <property type="entry name" value="Subtilisin-like"/>
    <property type="match status" value="1"/>
</dbReference>
<comment type="similarity">
    <text evidence="1 5">Belongs to the peptidase S8 family.</text>
</comment>
<dbReference type="Pfam" id="PF00082">
    <property type="entry name" value="Peptidase_S8"/>
    <property type="match status" value="1"/>
</dbReference>